<dbReference type="SMART" id="SM00248">
    <property type="entry name" value="ANK"/>
    <property type="match status" value="3"/>
</dbReference>
<dbReference type="GO" id="GO:2000045">
    <property type="term" value="P:regulation of G1/S transition of mitotic cell cycle"/>
    <property type="evidence" value="ECO:0007669"/>
    <property type="project" value="TreeGrafter"/>
</dbReference>
<dbReference type="GO" id="GO:0004861">
    <property type="term" value="F:cyclin-dependent protein serine/threonine kinase inhibitor activity"/>
    <property type="evidence" value="ECO:0007669"/>
    <property type="project" value="TreeGrafter"/>
</dbReference>
<dbReference type="PANTHER" id="PTHR24201">
    <property type="entry name" value="ANK_REP_REGION DOMAIN-CONTAINING PROTEIN"/>
    <property type="match status" value="1"/>
</dbReference>
<dbReference type="InterPro" id="IPR002110">
    <property type="entry name" value="Ankyrin_rpt"/>
</dbReference>
<organism evidence="3">
    <name type="scientific">freshwater metagenome</name>
    <dbReference type="NCBI Taxonomy" id="449393"/>
    <lineage>
        <taxon>unclassified sequences</taxon>
        <taxon>metagenomes</taxon>
        <taxon>ecological metagenomes</taxon>
    </lineage>
</organism>
<dbReference type="GO" id="GO:0005737">
    <property type="term" value="C:cytoplasm"/>
    <property type="evidence" value="ECO:0007669"/>
    <property type="project" value="TreeGrafter"/>
</dbReference>
<keyword evidence="2" id="KW-0040">ANK repeat</keyword>
<evidence type="ECO:0000256" key="2">
    <source>
        <dbReference type="ARBA" id="ARBA00023043"/>
    </source>
</evidence>
<reference evidence="3" key="1">
    <citation type="submission" date="2020-05" db="EMBL/GenBank/DDBJ databases">
        <authorList>
            <person name="Chiriac C."/>
            <person name="Salcher M."/>
            <person name="Ghai R."/>
            <person name="Kavagutti S V."/>
        </authorList>
    </citation>
    <scope>NUCLEOTIDE SEQUENCE</scope>
</reference>
<accession>A0A6J6E363</accession>
<evidence type="ECO:0000313" key="3">
    <source>
        <dbReference type="EMBL" id="CAB4569625.1"/>
    </source>
</evidence>
<dbReference type="InterPro" id="IPR050776">
    <property type="entry name" value="Ank_Repeat/CDKN_Inhibitor"/>
</dbReference>
<dbReference type="EMBL" id="CAEZSR010000090">
    <property type="protein sequence ID" value="CAB4569625.1"/>
    <property type="molecule type" value="Genomic_DNA"/>
</dbReference>
<sequence>MQDPNQWGPYDGAPGGGGPALGYALWWGMEDVVDCLLDAGASTTDEQYGYPLLGLARSERSLRRMVQAGADINAVHPSTKTSVLQALARQDDPDLIVAALELSADVHHRNFRRATVLFDAGSVRVAEVLIAAGCDPLARNDVGSQALFSAVIRGKIDLCRRLIELGCDPSNIENAPRPRSLVERANQWGHPEIAALLENAIDDRDVSH</sequence>
<dbReference type="GO" id="GO:0008285">
    <property type="term" value="P:negative regulation of cell population proliferation"/>
    <property type="evidence" value="ECO:0007669"/>
    <property type="project" value="TreeGrafter"/>
</dbReference>
<dbReference type="PANTHER" id="PTHR24201:SF8">
    <property type="entry name" value="CYCLIN-DEPENDENT KINASE 4 INHIBITOR B"/>
    <property type="match status" value="1"/>
</dbReference>
<dbReference type="GO" id="GO:0005634">
    <property type="term" value="C:nucleus"/>
    <property type="evidence" value="ECO:0007669"/>
    <property type="project" value="TreeGrafter"/>
</dbReference>
<dbReference type="Gene3D" id="1.25.40.20">
    <property type="entry name" value="Ankyrin repeat-containing domain"/>
    <property type="match status" value="1"/>
</dbReference>
<gene>
    <name evidence="3" type="ORF">UFOPK1493_02303</name>
</gene>
<dbReference type="SUPFAM" id="SSF48403">
    <property type="entry name" value="Ankyrin repeat"/>
    <property type="match status" value="1"/>
</dbReference>
<protein>
    <submittedName>
        <fullName evidence="3">Unannotated protein</fullName>
    </submittedName>
</protein>
<evidence type="ECO:0000256" key="1">
    <source>
        <dbReference type="ARBA" id="ARBA00022737"/>
    </source>
</evidence>
<dbReference type="AlphaFoldDB" id="A0A6J6E363"/>
<keyword evidence="1" id="KW-0677">Repeat</keyword>
<dbReference type="GO" id="GO:0019901">
    <property type="term" value="F:protein kinase binding"/>
    <property type="evidence" value="ECO:0007669"/>
    <property type="project" value="TreeGrafter"/>
</dbReference>
<name>A0A6J6E363_9ZZZZ</name>
<proteinExistence type="predicted"/>
<dbReference type="InterPro" id="IPR036770">
    <property type="entry name" value="Ankyrin_rpt-contain_sf"/>
</dbReference>